<proteinExistence type="predicted"/>
<gene>
    <name evidence="1" type="ORF">FBU59_001238</name>
</gene>
<sequence>MALRKCEQTDRVTADVLADTQSLHVHAYLVRRGLSGLGPLYLGISESEESLLIMQQPWVSPLPLVRMTKPRLSTVQPDPSPFSEEPGSVSPQKPNPPNVQSMQPADIPALIYSLITIENARRKFAQERLKQSKSNQSERLLHHIAKRNVQTEARFESILVALKELVVLRTIRDPSTTQIGELKQGLGRVSSKQRQTTPKTTSLADMANALVGFDPAQCLSVLNLMFPISPLQADRRSSLNTNQWQQRYAFPLQHTASPRTHLHTLLCQVEMWIMNTDRLTKQRQKLAMGASVPDDLRTPDMCPAWQKTAKAFGWGQLRQSCATYVQDAMSKIMEQQRRMQPWTQAVDGAMVFDGSSSLDTVIDAENTRMLKIVAQDLPPQATVVERVVRHSQLVNRRFSPYAVYARLSKDT</sequence>
<accession>A0ACC1JEH3</accession>
<dbReference type="EMBL" id="JANBPW010000511">
    <property type="protein sequence ID" value="KAJ1949223.1"/>
    <property type="molecule type" value="Genomic_DNA"/>
</dbReference>
<reference evidence="1" key="1">
    <citation type="submission" date="2022-07" db="EMBL/GenBank/DDBJ databases">
        <title>Phylogenomic reconstructions and comparative analyses of Kickxellomycotina fungi.</title>
        <authorList>
            <person name="Reynolds N.K."/>
            <person name="Stajich J.E."/>
            <person name="Barry K."/>
            <person name="Grigoriev I.V."/>
            <person name="Crous P."/>
            <person name="Smith M.E."/>
        </authorList>
    </citation>
    <scope>NUCLEOTIDE SEQUENCE</scope>
    <source>
        <strain evidence="1">NRRL 5244</strain>
    </source>
</reference>
<evidence type="ECO:0000313" key="2">
    <source>
        <dbReference type="Proteomes" id="UP001150603"/>
    </source>
</evidence>
<protein>
    <submittedName>
        <fullName evidence="1">Uncharacterized protein</fullName>
    </submittedName>
</protein>
<organism evidence="1 2">
    <name type="scientific">Linderina macrospora</name>
    <dbReference type="NCBI Taxonomy" id="4868"/>
    <lineage>
        <taxon>Eukaryota</taxon>
        <taxon>Fungi</taxon>
        <taxon>Fungi incertae sedis</taxon>
        <taxon>Zoopagomycota</taxon>
        <taxon>Kickxellomycotina</taxon>
        <taxon>Kickxellomycetes</taxon>
        <taxon>Kickxellales</taxon>
        <taxon>Kickxellaceae</taxon>
        <taxon>Linderina</taxon>
    </lineage>
</organism>
<name>A0ACC1JEH3_9FUNG</name>
<comment type="caution">
    <text evidence="1">The sequence shown here is derived from an EMBL/GenBank/DDBJ whole genome shotgun (WGS) entry which is preliminary data.</text>
</comment>
<evidence type="ECO:0000313" key="1">
    <source>
        <dbReference type="EMBL" id="KAJ1949223.1"/>
    </source>
</evidence>
<dbReference type="Proteomes" id="UP001150603">
    <property type="component" value="Unassembled WGS sequence"/>
</dbReference>
<keyword evidence="2" id="KW-1185">Reference proteome</keyword>